<feature type="chain" id="PRO_5046574044" evidence="1">
    <location>
        <begin position="25"/>
        <end position="346"/>
    </location>
</feature>
<dbReference type="Gene3D" id="2.40.10.10">
    <property type="entry name" value="Trypsin-like serine proteases"/>
    <property type="match status" value="2"/>
</dbReference>
<evidence type="ECO:0000256" key="1">
    <source>
        <dbReference type="SAM" id="SignalP"/>
    </source>
</evidence>
<name>A0ABP6Y1D7_9ACTN</name>
<dbReference type="PROSITE" id="PS51257">
    <property type="entry name" value="PROKAR_LIPOPROTEIN"/>
    <property type="match status" value="1"/>
</dbReference>
<dbReference type="SUPFAM" id="SSF50494">
    <property type="entry name" value="Trypsin-like serine proteases"/>
    <property type="match status" value="1"/>
</dbReference>
<dbReference type="InterPro" id="IPR009003">
    <property type="entry name" value="Peptidase_S1_PA"/>
</dbReference>
<dbReference type="Proteomes" id="UP001500630">
    <property type="component" value="Unassembled WGS sequence"/>
</dbReference>
<evidence type="ECO:0000313" key="2">
    <source>
        <dbReference type="EMBL" id="GAA3573346.1"/>
    </source>
</evidence>
<dbReference type="EMBL" id="BAABDQ010000015">
    <property type="protein sequence ID" value="GAA3573346.1"/>
    <property type="molecule type" value="Genomic_DNA"/>
</dbReference>
<comment type="caution">
    <text evidence="2">The sequence shown here is derived from an EMBL/GenBank/DDBJ whole genome shotgun (WGS) entry which is preliminary data.</text>
</comment>
<dbReference type="InterPro" id="IPR043504">
    <property type="entry name" value="Peptidase_S1_PA_chymotrypsin"/>
</dbReference>
<organism evidence="2 3">
    <name type="scientific">Nonomuraea rosea</name>
    <dbReference type="NCBI Taxonomy" id="638574"/>
    <lineage>
        <taxon>Bacteria</taxon>
        <taxon>Bacillati</taxon>
        <taxon>Actinomycetota</taxon>
        <taxon>Actinomycetes</taxon>
        <taxon>Streptosporangiales</taxon>
        <taxon>Streptosporangiaceae</taxon>
        <taxon>Nonomuraea</taxon>
    </lineage>
</organism>
<keyword evidence="1" id="KW-0732">Signal</keyword>
<evidence type="ECO:0000313" key="3">
    <source>
        <dbReference type="Proteomes" id="UP001500630"/>
    </source>
</evidence>
<sequence length="346" mass="35418">MKRILGVLAAALVACGLVAAPAGAAVVVTDPLAGTVAGAQEVAAFWLGEGGANLANATPYDVQTAIGGEVVPVGDLPIETKPGSVPPLPLEEPGQPDVTTPPSAGKVFFVGADGLPHYCSGTSVNSQYRNLVATAGRCTYDLQDGTTLDKWVFVPGYSAGTLPWGLYVGKQAFTHADFRTYGDHDRDYAFVTVYRGVISSASGQLTDTGRLSDNVGAQGLAFNRPMGTSVDVFGYPAGAHPDGSRPYTGATIETSSGPTSAVAVPSLPADGLVRVDSGFTGAGSLGSSWLSSYSEAQRVGYLTGITIGVADTDGDLRYDTSVSPYFDTQLSTVFSAAKSSWTGGIA</sequence>
<protein>
    <submittedName>
        <fullName evidence="2">Uncharacterized protein</fullName>
    </submittedName>
</protein>
<accession>A0ABP6Y1D7</accession>
<proteinExistence type="predicted"/>
<keyword evidence="3" id="KW-1185">Reference proteome</keyword>
<reference evidence="3" key="1">
    <citation type="journal article" date="2019" name="Int. J. Syst. Evol. Microbiol.">
        <title>The Global Catalogue of Microorganisms (GCM) 10K type strain sequencing project: providing services to taxonomists for standard genome sequencing and annotation.</title>
        <authorList>
            <consortium name="The Broad Institute Genomics Platform"/>
            <consortium name="The Broad Institute Genome Sequencing Center for Infectious Disease"/>
            <person name="Wu L."/>
            <person name="Ma J."/>
        </authorList>
    </citation>
    <scope>NUCLEOTIDE SEQUENCE [LARGE SCALE GENOMIC DNA]</scope>
    <source>
        <strain evidence="3">JCM 17326</strain>
    </source>
</reference>
<feature type="signal peptide" evidence="1">
    <location>
        <begin position="1"/>
        <end position="24"/>
    </location>
</feature>
<dbReference type="RefSeq" id="WP_345567348.1">
    <property type="nucleotide sequence ID" value="NZ_BAABDQ010000015.1"/>
</dbReference>
<gene>
    <name evidence="2" type="ORF">GCM10022419_062870</name>
</gene>